<keyword evidence="1" id="KW-0472">Membrane</keyword>
<dbReference type="EMBL" id="BFEA01000506">
    <property type="protein sequence ID" value="GBG85149.1"/>
    <property type="molecule type" value="Genomic_DNA"/>
</dbReference>
<dbReference type="PANTHER" id="PTHR38847">
    <property type="match status" value="1"/>
</dbReference>
<protein>
    <recommendedName>
        <fullName evidence="4">DUF4360 domain-containing protein</fullName>
    </recommendedName>
</protein>
<keyword evidence="3" id="KW-1185">Reference proteome</keyword>
<dbReference type="Pfam" id="PF14273">
    <property type="entry name" value="DUF4360"/>
    <property type="match status" value="1"/>
</dbReference>
<keyword evidence="1" id="KW-1133">Transmembrane helix</keyword>
<keyword evidence="1" id="KW-0812">Transmembrane</keyword>
<accession>A0A388LSC6</accession>
<evidence type="ECO:0000313" key="3">
    <source>
        <dbReference type="Proteomes" id="UP000265515"/>
    </source>
</evidence>
<dbReference type="OrthoDB" id="152248at2759"/>
<dbReference type="AlphaFoldDB" id="A0A388LSC6"/>
<dbReference type="PANTHER" id="PTHR38847:SF1">
    <property type="entry name" value="PSEUDOURIDINE SYNTHASE RSUA_RLUA-LIKE DOMAIN-CONTAINING PROTEIN"/>
    <property type="match status" value="1"/>
</dbReference>
<dbReference type="InterPro" id="IPR025649">
    <property type="entry name" value="DUF4360"/>
</dbReference>
<comment type="caution">
    <text evidence="2">The sequence shown here is derived from an EMBL/GenBank/DDBJ whole genome shotgun (WGS) entry which is preliminary data.</text>
</comment>
<feature type="transmembrane region" description="Helical" evidence="1">
    <location>
        <begin position="125"/>
        <end position="148"/>
    </location>
</feature>
<organism evidence="2 3">
    <name type="scientific">Chara braunii</name>
    <name type="common">Braun's stonewort</name>
    <dbReference type="NCBI Taxonomy" id="69332"/>
    <lineage>
        <taxon>Eukaryota</taxon>
        <taxon>Viridiplantae</taxon>
        <taxon>Streptophyta</taxon>
        <taxon>Charophyceae</taxon>
        <taxon>Charales</taxon>
        <taxon>Characeae</taxon>
        <taxon>Chara</taxon>
    </lineage>
</organism>
<sequence>MLFYVILMRCALGGQEANFTSGYENKGALTGTLRTVRCDLLSDLRGLWGSQAGAARSGVRSVFFHGISAEERELRGRLQANISRSGEVGGWVICCHRRNSSSVAGRGDKSKVRRKAKTKRIRHRLFQSVSTMAAMVVLLLLVLLQLAVPGLAQSPASGTVTIANFKYGGTGCPPGSADGLISEDGQTLTVIYSKYTVFTPGRLEDRRKLCQVAVNLIYPEGLTFTLGTVTFRGYAQFEEDVTGAVAAAYYFAEGTVRAVHNMPPPVEGNFEFTDKFVDLVFAPCGSTTVKLNINSEARVVPPPPPKNNNTGLITVDSTDLSFRQIFSLTWNAC</sequence>
<evidence type="ECO:0000256" key="1">
    <source>
        <dbReference type="SAM" id="Phobius"/>
    </source>
</evidence>
<gene>
    <name evidence="2" type="ORF">CBR_g39715</name>
</gene>
<evidence type="ECO:0008006" key="4">
    <source>
        <dbReference type="Google" id="ProtNLM"/>
    </source>
</evidence>
<name>A0A388LSC6_CHABU</name>
<dbReference type="STRING" id="69332.A0A388LSC6"/>
<evidence type="ECO:0000313" key="2">
    <source>
        <dbReference type="EMBL" id="GBG85149.1"/>
    </source>
</evidence>
<reference evidence="2 3" key="1">
    <citation type="journal article" date="2018" name="Cell">
        <title>The Chara Genome: Secondary Complexity and Implications for Plant Terrestrialization.</title>
        <authorList>
            <person name="Nishiyama T."/>
            <person name="Sakayama H."/>
            <person name="Vries J.D."/>
            <person name="Buschmann H."/>
            <person name="Saint-Marcoux D."/>
            <person name="Ullrich K.K."/>
            <person name="Haas F.B."/>
            <person name="Vanderstraeten L."/>
            <person name="Becker D."/>
            <person name="Lang D."/>
            <person name="Vosolsobe S."/>
            <person name="Rombauts S."/>
            <person name="Wilhelmsson P.K.I."/>
            <person name="Janitza P."/>
            <person name="Kern R."/>
            <person name="Heyl A."/>
            <person name="Rumpler F."/>
            <person name="Villalobos L.I.A.C."/>
            <person name="Clay J.M."/>
            <person name="Skokan R."/>
            <person name="Toyoda A."/>
            <person name="Suzuki Y."/>
            <person name="Kagoshima H."/>
            <person name="Schijlen E."/>
            <person name="Tajeshwar N."/>
            <person name="Catarino B."/>
            <person name="Hetherington A.J."/>
            <person name="Saltykova A."/>
            <person name="Bonnot C."/>
            <person name="Breuninger H."/>
            <person name="Symeonidi A."/>
            <person name="Radhakrishnan G.V."/>
            <person name="Van Nieuwerburgh F."/>
            <person name="Deforce D."/>
            <person name="Chang C."/>
            <person name="Karol K.G."/>
            <person name="Hedrich R."/>
            <person name="Ulvskov P."/>
            <person name="Glockner G."/>
            <person name="Delwiche C.F."/>
            <person name="Petrasek J."/>
            <person name="Van de Peer Y."/>
            <person name="Friml J."/>
            <person name="Beilby M."/>
            <person name="Dolan L."/>
            <person name="Kohara Y."/>
            <person name="Sugano S."/>
            <person name="Fujiyama A."/>
            <person name="Delaux P.-M."/>
            <person name="Quint M."/>
            <person name="TheiBen G."/>
            <person name="Hagemann M."/>
            <person name="Harholt J."/>
            <person name="Dunand C."/>
            <person name="Zachgo S."/>
            <person name="Langdale J."/>
            <person name="Maumus F."/>
            <person name="Straeten D.V.D."/>
            <person name="Gould S.B."/>
            <person name="Rensing S.A."/>
        </authorList>
    </citation>
    <scope>NUCLEOTIDE SEQUENCE [LARGE SCALE GENOMIC DNA]</scope>
    <source>
        <strain evidence="2 3">S276</strain>
    </source>
</reference>
<proteinExistence type="predicted"/>
<dbReference type="Proteomes" id="UP000265515">
    <property type="component" value="Unassembled WGS sequence"/>
</dbReference>
<dbReference type="Gramene" id="GBG85149">
    <property type="protein sequence ID" value="GBG85149"/>
    <property type="gene ID" value="CBR_g39715"/>
</dbReference>